<keyword evidence="1" id="KW-0812">Transmembrane</keyword>
<comment type="caution">
    <text evidence="3">The sequence shown here is derived from an EMBL/GenBank/DDBJ whole genome shotgun (WGS) entry which is preliminary data.</text>
</comment>
<accession>A0A0A1YDH2</accession>
<name>A0A0A1YDH2_9PSED</name>
<dbReference type="RefSeq" id="WP_025167743.1">
    <property type="nucleotide sequence ID" value="NZ_AWSQ01000011.1"/>
</dbReference>
<dbReference type="STRING" id="1395571.TMS3_0124120"/>
<proteinExistence type="predicted"/>
<keyword evidence="4" id="KW-1185">Reference proteome</keyword>
<gene>
    <name evidence="3" type="ORF">TMS3_0124120</name>
</gene>
<feature type="transmembrane region" description="Helical" evidence="1">
    <location>
        <begin position="211"/>
        <end position="235"/>
    </location>
</feature>
<evidence type="ECO:0008006" key="5">
    <source>
        <dbReference type="Google" id="ProtNLM"/>
    </source>
</evidence>
<organism evidence="3 4">
    <name type="scientific">Pseudomonas taeanensis MS-3</name>
    <dbReference type="NCBI Taxonomy" id="1395571"/>
    <lineage>
        <taxon>Bacteria</taxon>
        <taxon>Pseudomonadati</taxon>
        <taxon>Pseudomonadota</taxon>
        <taxon>Gammaproteobacteria</taxon>
        <taxon>Pseudomonadales</taxon>
        <taxon>Pseudomonadaceae</taxon>
        <taxon>Pseudomonas</taxon>
    </lineage>
</organism>
<feature type="signal peptide" evidence="2">
    <location>
        <begin position="1"/>
        <end position="23"/>
    </location>
</feature>
<reference evidence="3 4" key="1">
    <citation type="journal article" date="2014" name="Genome Announc.">
        <title>Draft Genome Sequence of Petroleum Oil-Degrading Marine Bacterium Pseudomonas taeanensis Strain MS-3, Isolated from a Crude Oil-Contaminated Seashore.</title>
        <authorList>
            <person name="Lee S.Y."/>
            <person name="Kim S.H."/>
            <person name="Lee D.G."/>
            <person name="Shin S."/>
            <person name="Yun S.H."/>
            <person name="Choi C.W."/>
            <person name="Chung Y.H."/>
            <person name="Choi J.S."/>
            <person name="Kahng H.Y."/>
            <person name="Kim S.I."/>
        </authorList>
    </citation>
    <scope>NUCLEOTIDE SEQUENCE [LARGE SCALE GENOMIC DNA]</scope>
    <source>
        <strain evidence="3 4">MS-3</strain>
    </source>
</reference>
<dbReference type="Proteomes" id="UP000030063">
    <property type="component" value="Unassembled WGS sequence"/>
</dbReference>
<sequence length="317" mass="36134">MKSLPASVVCMLIVLLVGSVAMADTPKKSIERFDRNTGELYWDLDGEVRLKYIPYCRAVSSDSDTVHELMLKLDPFSILNEWDTPYIVSCEKRGLLVTYRLREDELFPGAYSKGIAINGKTLEYYSEYNSILKHHANSDNYQKIYAALQDQKLIIAAVYRDRYFEGIDPITGNRKNPEVEVIIDASSLDEADEVSANLAAIEAKQWNDKIYHGYLVVLFLDAALLSFLVFGFFLIRRWILRSSKTPFGKISTCKAGIKSITIDLLNIIKPKRSTIIKTDNLKSYSVADELLKWMQLKEAGIVSEEEFQEARKKIMSK</sequence>
<evidence type="ECO:0000313" key="3">
    <source>
        <dbReference type="EMBL" id="KFX67412.1"/>
    </source>
</evidence>
<feature type="chain" id="PRO_5001984142" description="SHOCT domain-containing protein" evidence="2">
    <location>
        <begin position="24"/>
        <end position="317"/>
    </location>
</feature>
<keyword evidence="1" id="KW-0472">Membrane</keyword>
<keyword evidence="1" id="KW-1133">Transmembrane helix</keyword>
<protein>
    <recommendedName>
        <fullName evidence="5">SHOCT domain-containing protein</fullName>
    </recommendedName>
</protein>
<keyword evidence="2" id="KW-0732">Signal</keyword>
<dbReference type="OrthoDB" id="6900867at2"/>
<dbReference type="AlphaFoldDB" id="A0A0A1YDH2"/>
<evidence type="ECO:0000313" key="4">
    <source>
        <dbReference type="Proteomes" id="UP000030063"/>
    </source>
</evidence>
<evidence type="ECO:0000256" key="2">
    <source>
        <dbReference type="SAM" id="SignalP"/>
    </source>
</evidence>
<evidence type="ECO:0000256" key="1">
    <source>
        <dbReference type="SAM" id="Phobius"/>
    </source>
</evidence>
<dbReference type="EMBL" id="AWSQ01000011">
    <property type="protein sequence ID" value="KFX67412.1"/>
    <property type="molecule type" value="Genomic_DNA"/>
</dbReference>